<name>A0A917HP01_9BACI</name>
<keyword evidence="1" id="KW-1133">Transmembrane helix</keyword>
<keyword evidence="1" id="KW-0472">Membrane</keyword>
<feature type="domain" description="HD-GYP" evidence="2">
    <location>
        <begin position="125"/>
        <end position="321"/>
    </location>
</feature>
<keyword evidence="1" id="KW-0812">Transmembrane</keyword>
<accession>A0A917HP01</accession>
<dbReference type="InterPro" id="IPR003607">
    <property type="entry name" value="HD/PDEase_dom"/>
</dbReference>
<reference evidence="3" key="2">
    <citation type="submission" date="2020-09" db="EMBL/GenBank/DDBJ databases">
        <authorList>
            <person name="Sun Q."/>
            <person name="Zhou Y."/>
        </authorList>
    </citation>
    <scope>NUCLEOTIDE SEQUENCE</scope>
    <source>
        <strain evidence="3">CGMCC 1.12754</strain>
    </source>
</reference>
<dbReference type="InterPro" id="IPR048436">
    <property type="entry name" value="MASE12"/>
</dbReference>
<sequence length="333" mass="38324">MFGLLPLSIYLIKVNKTWLVKYVYFITYTSLNIINDIWIYYGYDATYSNGNVVELVIVMFSPIFVNKRFFTLVSVGTILKYLLIGLILQDPVVSFPLLIIVILAMIGYIFLHRFLNYIDAVKYSYDKQLEGIVKGIIATLELKDPYTRGHSERVAHYAMILARETGKFKEEKLKSFYYSCLLHDIGKIHIPDSILTKPGRLTKEEFNVIKTHPDVGAKAVQQVEGIADNINVIRHHHERWDGNGYPDRLKAEGIDFLARVTAISDAFDAMTSSRSYRSALPLEEAYKRIIKGMGTQFDPNLEATFKKIYPLWVDFHRNYYAQNSSIDKDAAIY</sequence>
<dbReference type="Proteomes" id="UP000622860">
    <property type="component" value="Unassembled WGS sequence"/>
</dbReference>
<dbReference type="PANTHER" id="PTHR43155">
    <property type="entry name" value="CYCLIC DI-GMP PHOSPHODIESTERASE PA4108-RELATED"/>
    <property type="match status" value="1"/>
</dbReference>
<evidence type="ECO:0000313" key="3">
    <source>
        <dbReference type="EMBL" id="GGG84470.1"/>
    </source>
</evidence>
<gene>
    <name evidence="3" type="ORF">GCM10011398_32680</name>
</gene>
<dbReference type="EMBL" id="BMFR01000018">
    <property type="protein sequence ID" value="GGG84470.1"/>
    <property type="molecule type" value="Genomic_DNA"/>
</dbReference>
<dbReference type="Pfam" id="PF20971">
    <property type="entry name" value="MASE12"/>
    <property type="match status" value="1"/>
</dbReference>
<comment type="caution">
    <text evidence="3">The sequence shown here is derived from an EMBL/GenBank/DDBJ whole genome shotgun (WGS) entry which is preliminary data.</text>
</comment>
<dbReference type="InterPro" id="IPR037522">
    <property type="entry name" value="HD_GYP_dom"/>
</dbReference>
<protein>
    <submittedName>
        <fullName evidence="3">HD family phosphohydrolase</fullName>
    </submittedName>
</protein>
<dbReference type="SMART" id="SM00471">
    <property type="entry name" value="HDc"/>
    <property type="match status" value="1"/>
</dbReference>
<reference evidence="3" key="1">
    <citation type="journal article" date="2014" name="Int. J. Syst. Evol. Microbiol.">
        <title>Complete genome sequence of Corynebacterium casei LMG S-19264T (=DSM 44701T), isolated from a smear-ripened cheese.</title>
        <authorList>
            <consortium name="US DOE Joint Genome Institute (JGI-PGF)"/>
            <person name="Walter F."/>
            <person name="Albersmeier A."/>
            <person name="Kalinowski J."/>
            <person name="Ruckert C."/>
        </authorList>
    </citation>
    <scope>NUCLEOTIDE SEQUENCE</scope>
    <source>
        <strain evidence="3">CGMCC 1.12754</strain>
    </source>
</reference>
<dbReference type="CDD" id="cd00077">
    <property type="entry name" value="HDc"/>
    <property type="match status" value="1"/>
</dbReference>
<feature type="transmembrane region" description="Helical" evidence="1">
    <location>
        <begin position="94"/>
        <end position="115"/>
    </location>
</feature>
<dbReference type="InterPro" id="IPR006675">
    <property type="entry name" value="HDIG_dom"/>
</dbReference>
<dbReference type="PROSITE" id="PS51832">
    <property type="entry name" value="HD_GYP"/>
    <property type="match status" value="1"/>
</dbReference>
<dbReference type="AlphaFoldDB" id="A0A917HP01"/>
<evidence type="ECO:0000313" key="4">
    <source>
        <dbReference type="Proteomes" id="UP000622860"/>
    </source>
</evidence>
<dbReference type="Pfam" id="PF13487">
    <property type="entry name" value="HD_5"/>
    <property type="match status" value="1"/>
</dbReference>
<dbReference type="NCBIfam" id="TIGR00277">
    <property type="entry name" value="HDIG"/>
    <property type="match status" value="1"/>
</dbReference>
<organism evidence="3 4">
    <name type="scientific">Virgibacillus oceani</name>
    <dbReference type="NCBI Taxonomy" id="1479511"/>
    <lineage>
        <taxon>Bacteria</taxon>
        <taxon>Bacillati</taxon>
        <taxon>Bacillota</taxon>
        <taxon>Bacilli</taxon>
        <taxon>Bacillales</taxon>
        <taxon>Bacillaceae</taxon>
        <taxon>Virgibacillus</taxon>
    </lineage>
</organism>
<keyword evidence="4" id="KW-1185">Reference proteome</keyword>
<dbReference type="SUPFAM" id="SSF109604">
    <property type="entry name" value="HD-domain/PDEase-like"/>
    <property type="match status" value="1"/>
</dbReference>
<dbReference type="Gene3D" id="1.10.3210.10">
    <property type="entry name" value="Hypothetical protein af1432"/>
    <property type="match status" value="1"/>
</dbReference>
<proteinExistence type="predicted"/>
<evidence type="ECO:0000259" key="2">
    <source>
        <dbReference type="PROSITE" id="PS51832"/>
    </source>
</evidence>
<evidence type="ECO:0000256" key="1">
    <source>
        <dbReference type="SAM" id="Phobius"/>
    </source>
</evidence>
<feature type="transmembrane region" description="Helical" evidence="1">
    <location>
        <begin position="69"/>
        <end position="88"/>
    </location>
</feature>